<dbReference type="Pfam" id="PF06305">
    <property type="entry name" value="LapA_dom"/>
    <property type="match status" value="1"/>
</dbReference>
<keyword evidence="4 5" id="KW-0472">Membrane</keyword>
<accession>A0A552X451</accession>
<keyword evidence="1" id="KW-1003">Cell membrane</keyword>
<organism evidence="7 8">
    <name type="scientific">Aliidiomarina halalkaliphila</name>
    <dbReference type="NCBI Taxonomy" id="2593535"/>
    <lineage>
        <taxon>Bacteria</taxon>
        <taxon>Pseudomonadati</taxon>
        <taxon>Pseudomonadota</taxon>
        <taxon>Gammaproteobacteria</taxon>
        <taxon>Alteromonadales</taxon>
        <taxon>Idiomarinaceae</taxon>
        <taxon>Aliidiomarina</taxon>
    </lineage>
</organism>
<dbReference type="EMBL" id="VJWL01000001">
    <property type="protein sequence ID" value="TRW49810.1"/>
    <property type="molecule type" value="Genomic_DNA"/>
</dbReference>
<keyword evidence="3 5" id="KW-1133">Transmembrane helix</keyword>
<feature type="transmembrane region" description="Helical" evidence="5">
    <location>
        <begin position="42"/>
        <end position="66"/>
    </location>
</feature>
<dbReference type="AlphaFoldDB" id="A0A552X451"/>
<dbReference type="GO" id="GO:0005886">
    <property type="term" value="C:plasma membrane"/>
    <property type="evidence" value="ECO:0007669"/>
    <property type="project" value="InterPro"/>
</dbReference>
<evidence type="ECO:0000256" key="4">
    <source>
        <dbReference type="ARBA" id="ARBA00023136"/>
    </source>
</evidence>
<evidence type="ECO:0000256" key="1">
    <source>
        <dbReference type="ARBA" id="ARBA00022475"/>
    </source>
</evidence>
<evidence type="ECO:0000256" key="5">
    <source>
        <dbReference type="SAM" id="Phobius"/>
    </source>
</evidence>
<sequence length="86" mass="9547">MARVILILIPVILLFLLAFIIGKHNAQEVSLNLLVVERTFSVASILGVTLFLGYALGLLTVSLGYWRLKWQVRRLKKALVKSAGAK</sequence>
<protein>
    <submittedName>
        <fullName evidence="7">LapA family protein</fullName>
    </submittedName>
</protein>
<proteinExistence type="predicted"/>
<evidence type="ECO:0000313" key="8">
    <source>
        <dbReference type="Proteomes" id="UP000320359"/>
    </source>
</evidence>
<dbReference type="RefSeq" id="WP_143234231.1">
    <property type="nucleotide sequence ID" value="NZ_VJWL01000001.1"/>
</dbReference>
<name>A0A552X451_9GAMM</name>
<comment type="caution">
    <text evidence="7">The sequence shown here is derived from an EMBL/GenBank/DDBJ whole genome shotgun (WGS) entry which is preliminary data.</text>
</comment>
<evidence type="ECO:0000256" key="2">
    <source>
        <dbReference type="ARBA" id="ARBA00022692"/>
    </source>
</evidence>
<evidence type="ECO:0000259" key="6">
    <source>
        <dbReference type="Pfam" id="PF06305"/>
    </source>
</evidence>
<keyword evidence="2 5" id="KW-0812">Transmembrane</keyword>
<feature type="domain" description="Lipopolysaccharide assembly protein A" evidence="6">
    <location>
        <begin position="25"/>
        <end position="81"/>
    </location>
</feature>
<keyword evidence="8" id="KW-1185">Reference proteome</keyword>
<dbReference type="Proteomes" id="UP000320359">
    <property type="component" value="Unassembled WGS sequence"/>
</dbReference>
<reference evidence="7 8" key="1">
    <citation type="submission" date="2019-07" db="EMBL/GenBank/DDBJ databases">
        <authorList>
            <person name="Yang M."/>
            <person name="Zhao D."/>
            <person name="Xiang H."/>
        </authorList>
    </citation>
    <scope>NUCLEOTIDE SEQUENCE [LARGE SCALE GENOMIC DNA]</scope>
    <source>
        <strain evidence="7 8">IM1326</strain>
    </source>
</reference>
<evidence type="ECO:0000313" key="7">
    <source>
        <dbReference type="EMBL" id="TRW49810.1"/>
    </source>
</evidence>
<evidence type="ECO:0000256" key="3">
    <source>
        <dbReference type="ARBA" id="ARBA00022989"/>
    </source>
</evidence>
<dbReference type="OrthoDB" id="9937724at2"/>
<dbReference type="InterPro" id="IPR010445">
    <property type="entry name" value="LapA_dom"/>
</dbReference>
<gene>
    <name evidence="7" type="ORF">FM042_02845</name>
</gene>